<dbReference type="AlphaFoldDB" id="A0A0C3BZE6"/>
<evidence type="ECO:0000313" key="2">
    <source>
        <dbReference type="Proteomes" id="UP000053424"/>
    </source>
</evidence>
<keyword evidence="2" id="KW-1185">Reference proteome</keyword>
<evidence type="ECO:0000313" key="1">
    <source>
        <dbReference type="EMBL" id="KIM37409.1"/>
    </source>
</evidence>
<dbReference type="OrthoDB" id="3265815at2759"/>
<reference evidence="2" key="2">
    <citation type="submission" date="2015-01" db="EMBL/GenBank/DDBJ databases">
        <title>Evolutionary Origins and Diversification of the Mycorrhizal Mutualists.</title>
        <authorList>
            <consortium name="DOE Joint Genome Institute"/>
            <consortium name="Mycorrhizal Genomics Consortium"/>
            <person name="Kohler A."/>
            <person name="Kuo A."/>
            <person name="Nagy L.G."/>
            <person name="Floudas D."/>
            <person name="Copeland A."/>
            <person name="Barry K.W."/>
            <person name="Cichocki N."/>
            <person name="Veneault-Fourrey C."/>
            <person name="LaButti K."/>
            <person name="Lindquist E.A."/>
            <person name="Lipzen A."/>
            <person name="Lundell T."/>
            <person name="Morin E."/>
            <person name="Murat C."/>
            <person name="Riley R."/>
            <person name="Ohm R."/>
            <person name="Sun H."/>
            <person name="Tunlid A."/>
            <person name="Henrissat B."/>
            <person name="Grigoriev I.V."/>
            <person name="Hibbett D.S."/>
            <person name="Martin F."/>
        </authorList>
    </citation>
    <scope>NUCLEOTIDE SEQUENCE [LARGE SCALE GENOMIC DNA]</scope>
    <source>
        <strain evidence="2">h7</strain>
    </source>
</reference>
<accession>A0A0C3BZE6</accession>
<gene>
    <name evidence="1" type="ORF">M413DRAFT_273980</name>
</gene>
<protein>
    <recommendedName>
        <fullName evidence="3">BTB domain-containing protein</fullName>
    </recommendedName>
</protein>
<reference evidence="1 2" key="1">
    <citation type="submission" date="2014-04" db="EMBL/GenBank/DDBJ databases">
        <authorList>
            <consortium name="DOE Joint Genome Institute"/>
            <person name="Kuo A."/>
            <person name="Gay G."/>
            <person name="Dore J."/>
            <person name="Kohler A."/>
            <person name="Nagy L.G."/>
            <person name="Floudas D."/>
            <person name="Copeland A."/>
            <person name="Barry K.W."/>
            <person name="Cichocki N."/>
            <person name="Veneault-Fourrey C."/>
            <person name="LaButti K."/>
            <person name="Lindquist E.A."/>
            <person name="Lipzen A."/>
            <person name="Lundell T."/>
            <person name="Morin E."/>
            <person name="Murat C."/>
            <person name="Sun H."/>
            <person name="Tunlid A."/>
            <person name="Henrissat B."/>
            <person name="Grigoriev I.V."/>
            <person name="Hibbett D.S."/>
            <person name="Martin F."/>
            <person name="Nordberg H.P."/>
            <person name="Cantor M.N."/>
            <person name="Hua S.X."/>
        </authorList>
    </citation>
    <scope>NUCLEOTIDE SEQUENCE [LARGE SCALE GENOMIC DNA]</scope>
    <source>
        <strain evidence="2">h7</strain>
    </source>
</reference>
<name>A0A0C3BZE6_HEBCY</name>
<dbReference type="Proteomes" id="UP000053424">
    <property type="component" value="Unassembled WGS sequence"/>
</dbReference>
<evidence type="ECO:0008006" key="3">
    <source>
        <dbReference type="Google" id="ProtNLM"/>
    </source>
</evidence>
<dbReference type="HOGENOM" id="CLU_051530_0_1_1"/>
<proteinExistence type="predicted"/>
<dbReference type="STRING" id="686832.A0A0C3BZE6"/>
<dbReference type="EMBL" id="KN831797">
    <property type="protein sequence ID" value="KIM37409.1"/>
    <property type="molecule type" value="Genomic_DNA"/>
</dbReference>
<organism evidence="1 2">
    <name type="scientific">Hebeloma cylindrosporum</name>
    <dbReference type="NCBI Taxonomy" id="76867"/>
    <lineage>
        <taxon>Eukaryota</taxon>
        <taxon>Fungi</taxon>
        <taxon>Dikarya</taxon>
        <taxon>Basidiomycota</taxon>
        <taxon>Agaricomycotina</taxon>
        <taxon>Agaricomycetes</taxon>
        <taxon>Agaricomycetidae</taxon>
        <taxon>Agaricales</taxon>
        <taxon>Agaricineae</taxon>
        <taxon>Hymenogastraceae</taxon>
        <taxon>Hebeloma</taxon>
    </lineage>
</organism>
<sequence>MPTSHTCYHGYEHWVLYPNYAHSRPDYLTPSPSLCHSVPYIDNHNFSNDFFDLTGGNQIQVPTPKNSHSPSPSLENRSWITTGHSFSSLENTTHHSLSISTAFHPNADPQPDTVLSSLDGVLFYVHAPTLLETSPDIFCPLSKTSLAEPKFRITIVSLDASSTELNIILHAVYKTSPAVHSPSIETVIRAVDRMPTWSISPKELLTPLNPLYELLLSYAPIQPLEIYALASHHELEDLAINTSPYLLSYDLSTITDAMAQRIGPIYLKRLLLLHINRSRELKAILLHPPHPHPPVKDCDFEDQKKLTRAWALASAYLVWDARLDLSTHGMEKVFKPLMADLTCELCCQVLKEKIKNVVTKWATVKVSGYKHFRRLLHFLTGRVFHMWICLPRIMRPCPLTRTF</sequence>